<comment type="subcellular location">
    <subcellularLocation>
        <location evidence="2">Cytoplasm</location>
    </subcellularLocation>
    <subcellularLocation>
        <location evidence="1">Nucleus</location>
    </subcellularLocation>
</comment>
<protein>
    <recommendedName>
        <fullName evidence="8">Armadillo repeat-containing protein 8</fullName>
    </recommendedName>
</protein>
<dbReference type="InterPro" id="IPR011989">
    <property type="entry name" value="ARM-like"/>
</dbReference>
<dbReference type="Pfam" id="PF00514">
    <property type="entry name" value="Arm"/>
    <property type="match status" value="1"/>
</dbReference>
<gene>
    <name evidence="6" type="ORF">ACJRO7_003709</name>
</gene>
<keyword evidence="3" id="KW-0963">Cytoplasm</keyword>
<evidence type="ECO:0000256" key="1">
    <source>
        <dbReference type="ARBA" id="ARBA00004123"/>
    </source>
</evidence>
<dbReference type="GO" id="GO:0005634">
    <property type="term" value="C:nucleus"/>
    <property type="evidence" value="ECO:0007669"/>
    <property type="project" value="UniProtKB-SubCell"/>
</dbReference>
<keyword evidence="5" id="KW-0539">Nucleus</keyword>
<dbReference type="AlphaFoldDB" id="A0ABD3IZJ8"/>
<dbReference type="GO" id="GO:0005737">
    <property type="term" value="C:cytoplasm"/>
    <property type="evidence" value="ECO:0007669"/>
    <property type="project" value="UniProtKB-SubCell"/>
</dbReference>
<dbReference type="SUPFAM" id="SSF48371">
    <property type="entry name" value="ARM repeat"/>
    <property type="match status" value="1"/>
</dbReference>
<dbReference type="InterPro" id="IPR000225">
    <property type="entry name" value="Armadillo"/>
</dbReference>
<accession>A0ABD3IZJ8</accession>
<evidence type="ECO:0000256" key="3">
    <source>
        <dbReference type="ARBA" id="ARBA00022490"/>
    </source>
</evidence>
<dbReference type="PANTHER" id="PTHR15651">
    <property type="entry name" value="ARMADILLO REPEAT-CONTAINING PROTEIN 8"/>
    <property type="match status" value="1"/>
</dbReference>
<dbReference type="PANTHER" id="PTHR15651:SF7">
    <property type="entry name" value="ARMADILLO REPEAT-CONTAINING PROTEIN 8"/>
    <property type="match status" value="1"/>
</dbReference>
<evidence type="ECO:0000313" key="7">
    <source>
        <dbReference type="Proteomes" id="UP001634007"/>
    </source>
</evidence>
<dbReference type="InterPro" id="IPR016024">
    <property type="entry name" value="ARM-type_fold"/>
</dbReference>
<sequence>MPSASPSTSSGRPADLVSRLASPDRGARLRALRELKNQIIGNRTKKLAYLKLGAVPAVAAVLADASDDGGGDGDGSCCCRRHDLLVQSAAALGSFACGVDAGVRAVVDAGALPWLRRLLVSPDEKVVDSGARSLKMIYQSKLAPKYDFLDHQNLEFLLSLLNSKNDNVTGLGASIITHSCQTSAEQWALYEAGVFQKLVDLIGGSVSQRDASLESLTAIIRNNHEVTPKILEFENGRALNLIIKFTIDKSPRTRLLACACLIAVSKTSSRYVEGIELESKLIYRLLELLEDPGQVGDEASFALSSLIEEKEDLQKLAFEANAINKLCFHLQNGLSCPKRLQGILLALANICSKLEICRSKLLDLQAFDLVSDALRHDCTDIRVAACICLRSLSRSVKNLSAGYFMNETVIIPLLQLLHDPSISVQLAALGAISNIVIDFTRRKSNFIHCGGVKLLAELSMAMDPVVRSHSLRALKNLTFLADRKCKEVVLSEITASSLASLIRDPESAVQEQALALVRNLVDGCVQSVDYAFTENGIILDAIGRQLQYASKAEIGIQGMYALSNIASGSKVQKDAVMDQLFQHGGMNTQPFIMRFLHSNDNQLRTASIWVLINLTTSYCPGAAGRVLKLRNAGIILQLKSMTNDPCLDVKVVQKIYHLNVH</sequence>
<evidence type="ECO:0000256" key="2">
    <source>
        <dbReference type="ARBA" id="ARBA00004496"/>
    </source>
</evidence>
<keyword evidence="7" id="KW-1185">Reference proteome</keyword>
<evidence type="ECO:0008006" key="8">
    <source>
        <dbReference type="Google" id="ProtNLM"/>
    </source>
</evidence>
<organism evidence="6 7">
    <name type="scientific">Eucalyptus globulus</name>
    <name type="common">Tasmanian blue gum</name>
    <dbReference type="NCBI Taxonomy" id="34317"/>
    <lineage>
        <taxon>Eukaryota</taxon>
        <taxon>Viridiplantae</taxon>
        <taxon>Streptophyta</taxon>
        <taxon>Embryophyta</taxon>
        <taxon>Tracheophyta</taxon>
        <taxon>Spermatophyta</taxon>
        <taxon>Magnoliopsida</taxon>
        <taxon>eudicotyledons</taxon>
        <taxon>Gunneridae</taxon>
        <taxon>Pentapetalae</taxon>
        <taxon>rosids</taxon>
        <taxon>malvids</taxon>
        <taxon>Myrtales</taxon>
        <taxon>Myrtaceae</taxon>
        <taxon>Myrtoideae</taxon>
        <taxon>Eucalypteae</taxon>
        <taxon>Eucalyptus</taxon>
    </lineage>
</organism>
<proteinExistence type="predicted"/>
<evidence type="ECO:0000313" key="6">
    <source>
        <dbReference type="EMBL" id="KAL3718628.1"/>
    </source>
</evidence>
<evidence type="ECO:0000256" key="4">
    <source>
        <dbReference type="ARBA" id="ARBA00022737"/>
    </source>
</evidence>
<reference evidence="6 7" key="1">
    <citation type="submission" date="2024-11" db="EMBL/GenBank/DDBJ databases">
        <title>Chromosome-level genome assembly of Eucalyptus globulus Labill. provides insights into its genome evolution.</title>
        <authorList>
            <person name="Li X."/>
        </authorList>
    </citation>
    <scope>NUCLEOTIDE SEQUENCE [LARGE SCALE GENOMIC DNA]</scope>
    <source>
        <strain evidence="6">CL2024</strain>
        <tissue evidence="6">Fresh tender leaves</tissue>
    </source>
</reference>
<keyword evidence="4" id="KW-0677">Repeat</keyword>
<dbReference type="EMBL" id="JBJKBG010000010">
    <property type="protein sequence ID" value="KAL3718628.1"/>
    <property type="molecule type" value="Genomic_DNA"/>
</dbReference>
<dbReference type="InterPro" id="IPR038739">
    <property type="entry name" value="ARMC8/Vid28"/>
</dbReference>
<evidence type="ECO:0000256" key="5">
    <source>
        <dbReference type="ARBA" id="ARBA00023242"/>
    </source>
</evidence>
<dbReference type="Proteomes" id="UP001634007">
    <property type="component" value="Unassembled WGS sequence"/>
</dbReference>
<name>A0ABD3IZJ8_EUCGL</name>
<dbReference type="SMART" id="SM00185">
    <property type="entry name" value="ARM"/>
    <property type="match status" value="7"/>
</dbReference>
<dbReference type="Gene3D" id="1.25.10.10">
    <property type="entry name" value="Leucine-rich Repeat Variant"/>
    <property type="match status" value="2"/>
</dbReference>
<comment type="caution">
    <text evidence="6">The sequence shown here is derived from an EMBL/GenBank/DDBJ whole genome shotgun (WGS) entry which is preliminary data.</text>
</comment>